<accession>A0A026WB26</accession>
<keyword evidence="2" id="KW-1185">Reference proteome</keyword>
<proteinExistence type="predicted"/>
<dbReference type="EMBL" id="KK107293">
    <property type="protein sequence ID" value="EZA53133.1"/>
    <property type="molecule type" value="Genomic_DNA"/>
</dbReference>
<evidence type="ECO:0000313" key="1">
    <source>
        <dbReference type="EMBL" id="EZA53133.1"/>
    </source>
</evidence>
<reference evidence="1 2" key="1">
    <citation type="journal article" date="2014" name="Curr. Biol.">
        <title>The genome of the clonal raider ant Cerapachys biroi.</title>
        <authorList>
            <person name="Oxley P.R."/>
            <person name="Ji L."/>
            <person name="Fetter-Pruneda I."/>
            <person name="McKenzie S.K."/>
            <person name="Li C."/>
            <person name="Hu H."/>
            <person name="Zhang G."/>
            <person name="Kronauer D.J."/>
        </authorList>
    </citation>
    <scope>NUCLEOTIDE SEQUENCE [LARGE SCALE GENOMIC DNA]</scope>
</reference>
<name>A0A026WB26_OOCBI</name>
<dbReference type="AlphaFoldDB" id="A0A026WB26"/>
<organism evidence="1 2">
    <name type="scientific">Ooceraea biroi</name>
    <name type="common">Clonal raider ant</name>
    <name type="synonym">Cerapachys biroi</name>
    <dbReference type="NCBI Taxonomy" id="2015173"/>
    <lineage>
        <taxon>Eukaryota</taxon>
        <taxon>Metazoa</taxon>
        <taxon>Ecdysozoa</taxon>
        <taxon>Arthropoda</taxon>
        <taxon>Hexapoda</taxon>
        <taxon>Insecta</taxon>
        <taxon>Pterygota</taxon>
        <taxon>Neoptera</taxon>
        <taxon>Endopterygota</taxon>
        <taxon>Hymenoptera</taxon>
        <taxon>Apocrita</taxon>
        <taxon>Aculeata</taxon>
        <taxon>Formicoidea</taxon>
        <taxon>Formicidae</taxon>
        <taxon>Dorylinae</taxon>
        <taxon>Ooceraea</taxon>
    </lineage>
</organism>
<evidence type="ECO:0000313" key="2">
    <source>
        <dbReference type="Proteomes" id="UP000053097"/>
    </source>
</evidence>
<dbReference type="Proteomes" id="UP000053097">
    <property type="component" value="Unassembled WGS sequence"/>
</dbReference>
<sequence length="66" mass="7576">MYQPEDGITAYECVLKKAQEYLTNCDYHKKQLLLSMIPVPNNASNHAIKNIFRVTTGFTKLSLNEK</sequence>
<gene>
    <name evidence="1" type="ORF">X777_06211</name>
</gene>
<protein>
    <submittedName>
        <fullName evidence="1">Uncharacterized protein</fullName>
    </submittedName>
</protein>